<dbReference type="AlphaFoldDB" id="A0A839T864"/>
<sequence>MAFTALLNINESRSALNKSFFNVQEMVKGLGIFSLSKSYNISSLWASYAKDHTGICIEYNLEDLIGKNNDLYQYFDVMYSDTPPDIGVEDINNDTLLQKMIGTKHFDWDKEQEFRMVCHNQGKNYHRSDAIRSIIFGLKTLGESKNELMKLLCNRDIKFKQLVNDGKSYGLHTQDIINPFDEKSKINNSEKTDFENLVPDEAYIKDEYKLFIPYLYKAAALMESDPNCIEVFNMDFSETSTIKDPIIYINFKEKGSIYPFSQKMFRIKEMSL</sequence>
<gene>
    <name evidence="1" type="ORF">FHS24_000142</name>
</gene>
<dbReference type="Pfam" id="PF11185">
    <property type="entry name" value="DUF2971"/>
    <property type="match status" value="1"/>
</dbReference>
<evidence type="ECO:0000313" key="1">
    <source>
        <dbReference type="EMBL" id="MBB3105651.1"/>
    </source>
</evidence>
<dbReference type="InterPro" id="IPR021352">
    <property type="entry name" value="DUF2971"/>
</dbReference>
<dbReference type="RefSeq" id="WP_183617835.1">
    <property type="nucleotide sequence ID" value="NZ_CAJHAH010000004.1"/>
</dbReference>
<reference evidence="1 2" key="1">
    <citation type="submission" date="2020-08" db="EMBL/GenBank/DDBJ databases">
        <title>Genomic Encyclopedia of Type Strains, Phase III (KMG-III): the genomes of soil and plant-associated and newly described type strains.</title>
        <authorList>
            <person name="Whitman W."/>
        </authorList>
    </citation>
    <scope>NUCLEOTIDE SEQUENCE [LARGE SCALE GENOMIC DNA]</scope>
    <source>
        <strain evidence="1 2">CECT 5885</strain>
    </source>
</reference>
<organism evidence="1 2">
    <name type="scientific">Psychrobacter luti</name>
    <dbReference type="NCBI Taxonomy" id="198481"/>
    <lineage>
        <taxon>Bacteria</taxon>
        <taxon>Pseudomonadati</taxon>
        <taxon>Pseudomonadota</taxon>
        <taxon>Gammaproteobacteria</taxon>
        <taxon>Moraxellales</taxon>
        <taxon>Moraxellaceae</taxon>
        <taxon>Psychrobacter</taxon>
    </lineage>
</organism>
<protein>
    <recommendedName>
        <fullName evidence="3">DUF2971 domain-containing protein</fullName>
    </recommendedName>
</protein>
<accession>A0A839T864</accession>
<proteinExistence type="predicted"/>
<comment type="caution">
    <text evidence="1">The sequence shown here is derived from an EMBL/GenBank/DDBJ whole genome shotgun (WGS) entry which is preliminary data.</text>
</comment>
<name>A0A839T864_9GAMM</name>
<dbReference type="EMBL" id="JACHXL010000001">
    <property type="protein sequence ID" value="MBB3105651.1"/>
    <property type="molecule type" value="Genomic_DNA"/>
</dbReference>
<dbReference type="Proteomes" id="UP000588111">
    <property type="component" value="Unassembled WGS sequence"/>
</dbReference>
<evidence type="ECO:0000313" key="2">
    <source>
        <dbReference type="Proteomes" id="UP000588111"/>
    </source>
</evidence>
<keyword evidence="2" id="KW-1185">Reference proteome</keyword>
<evidence type="ECO:0008006" key="3">
    <source>
        <dbReference type="Google" id="ProtNLM"/>
    </source>
</evidence>